<dbReference type="RefSeq" id="WP_070261787.1">
    <property type="nucleotide sequence ID" value="NZ_CP017479.1"/>
</dbReference>
<dbReference type="EMBL" id="CP017479">
    <property type="protein sequence ID" value="AOW08889.1"/>
    <property type="molecule type" value="Genomic_DNA"/>
</dbReference>
<gene>
    <name evidence="1" type="ORF">EM308_04865</name>
</gene>
<evidence type="ECO:0000313" key="2">
    <source>
        <dbReference type="Proteomes" id="UP000175968"/>
    </source>
</evidence>
<dbReference type="AlphaFoldDB" id="A0AAC9I1R6"/>
<evidence type="ECO:0000313" key="1">
    <source>
        <dbReference type="EMBL" id="AOW08889.1"/>
    </source>
</evidence>
<organism evidence="1 2">
    <name type="scientific">Flavobacterium gilvum</name>
    <dbReference type="NCBI Taxonomy" id="1492737"/>
    <lineage>
        <taxon>Bacteria</taxon>
        <taxon>Pseudomonadati</taxon>
        <taxon>Bacteroidota</taxon>
        <taxon>Flavobacteriia</taxon>
        <taxon>Flavobacteriales</taxon>
        <taxon>Flavobacteriaceae</taxon>
        <taxon>Flavobacterium</taxon>
    </lineage>
</organism>
<accession>A0AAC9I1R6</accession>
<proteinExistence type="predicted"/>
<dbReference type="Proteomes" id="UP000175968">
    <property type="component" value="Chromosome"/>
</dbReference>
<name>A0AAC9I1R6_9FLAO</name>
<protein>
    <submittedName>
        <fullName evidence="1">Uncharacterized protein</fullName>
    </submittedName>
</protein>
<sequence length="151" mass="17631">MQIITFLTSRFLFLVLGFLVIPFSLLADEKNPNSSFVFSYSLKFLQSFEQDKNLIRGNWQRDDTNIELHITKLLKNGGLEFNYSNSKLIFVEKAGWTDSSDVLRIFFIYRQDDKPGYSLSLNYDAEKDLLIGVYVDGLENKSYNVTFRRIK</sequence>
<reference evidence="1 2" key="1">
    <citation type="submission" date="2016-10" db="EMBL/GenBank/DDBJ databases">
        <title>Flavobacterium gilvum sp. nov., isolated from stream water.</title>
        <authorList>
            <person name="Shin S.-K."/>
            <person name="Cho Y.-J."/>
            <person name="Yi H."/>
        </authorList>
    </citation>
    <scope>NUCLEOTIDE SEQUENCE [LARGE SCALE GENOMIC DNA]</scope>
    <source>
        <strain evidence="1 2">EM1308</strain>
    </source>
</reference>
<keyword evidence="2" id="KW-1185">Reference proteome</keyword>
<dbReference type="KEGG" id="fgl:EM308_04865"/>